<protein>
    <recommendedName>
        <fullName evidence="5">Probable membrane transporter protein</fullName>
    </recommendedName>
</protein>
<reference evidence="6 7" key="2">
    <citation type="journal article" date="2016" name="Appl. Microbiol. Biotechnol.">
        <title>Mutations improving production and secretion of extracellular lipase by Burkholderia glumae PG1.</title>
        <authorList>
            <person name="Knapp A."/>
            <person name="Voget S."/>
            <person name="Gao R."/>
            <person name="Zaburannyi N."/>
            <person name="Krysciak D."/>
            <person name="Breuer M."/>
            <person name="Hauer B."/>
            <person name="Streit W.R."/>
            <person name="Muller R."/>
            <person name="Daniel R."/>
            <person name="Jaeger K.E."/>
        </authorList>
    </citation>
    <scope>NUCLEOTIDE SEQUENCE [LARGE SCALE GENOMIC DNA]</scope>
    <source>
        <strain evidence="6 7">PG1</strain>
    </source>
</reference>
<proteinExistence type="inferred from homology"/>
<keyword evidence="2 5" id="KW-0812">Transmembrane</keyword>
<name>A0A0B6S844_BURPL</name>
<keyword evidence="7" id="KW-1185">Reference proteome</keyword>
<organism evidence="6 7">
    <name type="scientific">Burkholderia plantarii</name>
    <dbReference type="NCBI Taxonomy" id="41899"/>
    <lineage>
        <taxon>Bacteria</taxon>
        <taxon>Pseudomonadati</taxon>
        <taxon>Pseudomonadota</taxon>
        <taxon>Betaproteobacteria</taxon>
        <taxon>Burkholderiales</taxon>
        <taxon>Burkholderiaceae</taxon>
        <taxon>Burkholderia</taxon>
    </lineage>
</organism>
<evidence type="ECO:0000313" key="6">
    <source>
        <dbReference type="EMBL" id="AJK50619.1"/>
    </source>
</evidence>
<dbReference type="PANTHER" id="PTHR43483">
    <property type="entry name" value="MEMBRANE TRANSPORTER PROTEIN HI_0806-RELATED"/>
    <property type="match status" value="1"/>
</dbReference>
<keyword evidence="5" id="KW-1003">Cell membrane</keyword>
<dbReference type="HOGENOM" id="CLU_045498_5_0_4"/>
<dbReference type="Proteomes" id="UP000031838">
    <property type="component" value="Chromosome 2"/>
</dbReference>
<feature type="transmembrane region" description="Helical" evidence="5">
    <location>
        <begin position="148"/>
        <end position="173"/>
    </location>
</feature>
<dbReference type="KEGG" id="bpla:bpln_2g25940"/>
<feature type="transmembrane region" description="Helical" evidence="5">
    <location>
        <begin position="43"/>
        <end position="61"/>
    </location>
</feature>
<dbReference type="KEGG" id="bgp:BGL_2c25650"/>
<dbReference type="EMBL" id="CP002581">
    <property type="protein sequence ID" value="AJK50619.1"/>
    <property type="molecule type" value="Genomic_DNA"/>
</dbReference>
<feature type="transmembrane region" description="Helical" evidence="5">
    <location>
        <begin position="218"/>
        <end position="236"/>
    </location>
</feature>
<keyword evidence="3 5" id="KW-1133">Transmembrane helix</keyword>
<keyword evidence="4 5" id="KW-0472">Membrane</keyword>
<dbReference type="RefSeq" id="WP_042628866.1">
    <property type="nucleotide sequence ID" value="NZ_BSTO01000006.1"/>
</dbReference>
<dbReference type="PANTHER" id="PTHR43483:SF3">
    <property type="entry name" value="MEMBRANE TRANSPORTER PROTEIN HI_0806-RELATED"/>
    <property type="match status" value="1"/>
</dbReference>
<evidence type="ECO:0000256" key="2">
    <source>
        <dbReference type="ARBA" id="ARBA00022692"/>
    </source>
</evidence>
<feature type="transmembrane region" description="Helical" evidence="5">
    <location>
        <begin position="248"/>
        <end position="266"/>
    </location>
</feature>
<evidence type="ECO:0000256" key="1">
    <source>
        <dbReference type="ARBA" id="ARBA00004141"/>
    </source>
</evidence>
<gene>
    <name evidence="6" type="ORF">BGL_2c25650</name>
</gene>
<comment type="subcellular location">
    <subcellularLocation>
        <location evidence="5">Cell membrane</location>
        <topology evidence="5">Multi-pass membrane protein</topology>
    </subcellularLocation>
    <subcellularLocation>
        <location evidence="1">Membrane</location>
        <topology evidence="1">Multi-pass membrane protein</topology>
    </subcellularLocation>
</comment>
<evidence type="ECO:0000256" key="5">
    <source>
        <dbReference type="RuleBase" id="RU363041"/>
    </source>
</evidence>
<sequence>METALILGALVGAVLGLTGAGGGILAVPALVVGLGWPIQQATPVALIAVSGSAAIGALEAFRQRLVRYRAALLMAVAGVPATSLGVRAAHALPQRLLLALFAAVMLVVALRLWRQVRAGRAGQAEPSPLCVGRLDPATGRLAWTPRTAVALAATGAVTGLMTGLLGVGGGFIIVPMLRKLTDVPMHGVVATSLMVIALVGAGGIASTVAHGTPVPVEVAVWFSVTTAAGMIAGRFASHRLAARHVQAGFAAVLSVVAVGLLAKAAFGA</sequence>
<evidence type="ECO:0000256" key="4">
    <source>
        <dbReference type="ARBA" id="ARBA00023136"/>
    </source>
</evidence>
<dbReference type="GO" id="GO:0005886">
    <property type="term" value="C:plasma membrane"/>
    <property type="evidence" value="ECO:0007669"/>
    <property type="project" value="UniProtKB-SubCell"/>
</dbReference>
<feature type="transmembrane region" description="Helical" evidence="5">
    <location>
        <begin position="185"/>
        <end position="206"/>
    </location>
</feature>
<evidence type="ECO:0000313" key="7">
    <source>
        <dbReference type="Proteomes" id="UP000031838"/>
    </source>
</evidence>
<dbReference type="OrthoDB" id="7031597at2"/>
<comment type="similarity">
    <text evidence="5">Belongs to the 4-toluene sulfonate uptake permease (TSUP) (TC 2.A.102) family.</text>
</comment>
<accession>A0A0B6S844</accession>
<reference evidence="7" key="1">
    <citation type="submission" date="2011-03" db="EMBL/GenBank/DDBJ databases">
        <authorList>
            <person name="Voget S."/>
            <person name="Streit W.R."/>
            <person name="Jaeger K.E."/>
            <person name="Daniel R."/>
        </authorList>
    </citation>
    <scope>NUCLEOTIDE SEQUENCE [LARGE SCALE GENOMIC DNA]</scope>
    <source>
        <strain evidence="7">PG1</strain>
    </source>
</reference>
<dbReference type="Pfam" id="PF01925">
    <property type="entry name" value="TauE"/>
    <property type="match status" value="1"/>
</dbReference>
<evidence type="ECO:0000256" key="3">
    <source>
        <dbReference type="ARBA" id="ARBA00022989"/>
    </source>
</evidence>
<dbReference type="InterPro" id="IPR002781">
    <property type="entry name" value="TM_pro_TauE-like"/>
</dbReference>
<feature type="transmembrane region" description="Helical" evidence="5">
    <location>
        <begin position="96"/>
        <end position="113"/>
    </location>
</feature>
<dbReference type="AlphaFoldDB" id="A0A0B6S844"/>